<feature type="region of interest" description="Disordered" evidence="1">
    <location>
        <begin position="42"/>
        <end position="63"/>
    </location>
</feature>
<dbReference type="RefSeq" id="WP_165900176.1">
    <property type="nucleotide sequence ID" value="NZ_SLWF01000037.1"/>
</dbReference>
<organism evidence="2 3">
    <name type="scientific">Shewanella fodinae</name>
    <dbReference type="NCBI Taxonomy" id="552357"/>
    <lineage>
        <taxon>Bacteria</taxon>
        <taxon>Pseudomonadati</taxon>
        <taxon>Pseudomonadota</taxon>
        <taxon>Gammaproteobacteria</taxon>
        <taxon>Alteromonadales</taxon>
        <taxon>Shewanellaceae</taxon>
        <taxon>Shewanella</taxon>
    </lineage>
</organism>
<protein>
    <submittedName>
        <fullName evidence="2">Uncharacterized protein</fullName>
    </submittedName>
</protein>
<dbReference type="AlphaFoldDB" id="A0A4R2FE71"/>
<reference evidence="2 3" key="1">
    <citation type="submission" date="2019-03" db="EMBL/GenBank/DDBJ databases">
        <title>Freshwater and sediment microbial communities from various areas in North America, analyzing microbe dynamics in response to fracking.</title>
        <authorList>
            <person name="Lamendella R."/>
        </authorList>
    </citation>
    <scope>NUCLEOTIDE SEQUENCE [LARGE SCALE GENOMIC DNA]</scope>
    <source>
        <strain evidence="2 3">74A</strain>
    </source>
</reference>
<evidence type="ECO:0000256" key="1">
    <source>
        <dbReference type="SAM" id="MobiDB-lite"/>
    </source>
</evidence>
<sequence length="63" mass="7165">MQTLLEESNLNEDVKRLIQQQDLKGLANKLAINESIICCAQVAPDEDEPDEDKQPRDDEAINR</sequence>
<name>A0A4R2FE71_9GAMM</name>
<feature type="compositionally biased region" description="Basic and acidic residues" evidence="1">
    <location>
        <begin position="52"/>
        <end position="63"/>
    </location>
</feature>
<proteinExistence type="predicted"/>
<dbReference type="Proteomes" id="UP000294832">
    <property type="component" value="Unassembled WGS sequence"/>
</dbReference>
<comment type="caution">
    <text evidence="2">The sequence shown here is derived from an EMBL/GenBank/DDBJ whole genome shotgun (WGS) entry which is preliminary data.</text>
</comment>
<evidence type="ECO:0000313" key="3">
    <source>
        <dbReference type="Proteomes" id="UP000294832"/>
    </source>
</evidence>
<keyword evidence="3" id="KW-1185">Reference proteome</keyword>
<accession>A0A4R2FE71</accession>
<evidence type="ECO:0000313" key="2">
    <source>
        <dbReference type="EMBL" id="TCN78827.1"/>
    </source>
</evidence>
<dbReference type="EMBL" id="SLWF01000037">
    <property type="protein sequence ID" value="TCN78827.1"/>
    <property type="molecule type" value="Genomic_DNA"/>
</dbReference>
<gene>
    <name evidence="2" type="ORF">EDC91_1371</name>
</gene>